<keyword evidence="4 10" id="KW-0547">Nucleotide-binding</keyword>
<feature type="binding site" evidence="10">
    <location>
        <begin position="110"/>
        <end position="116"/>
    </location>
    <ligand>
        <name>ATP</name>
        <dbReference type="ChEBI" id="CHEBI:30616"/>
    </ligand>
</feature>
<keyword evidence="3 10" id="KW-0132">Cell division</keyword>
<dbReference type="GO" id="GO:0008360">
    <property type="term" value="P:regulation of cell shape"/>
    <property type="evidence" value="ECO:0007669"/>
    <property type="project" value="UniProtKB-KW"/>
</dbReference>
<dbReference type="AlphaFoldDB" id="A0A2W7NHX8"/>
<dbReference type="GO" id="GO:0005737">
    <property type="term" value="C:cytoplasm"/>
    <property type="evidence" value="ECO:0007669"/>
    <property type="project" value="UniProtKB-SubCell"/>
</dbReference>
<dbReference type="InterPro" id="IPR035911">
    <property type="entry name" value="MurE/MurF_N"/>
</dbReference>
<dbReference type="Gene3D" id="3.90.190.20">
    <property type="entry name" value="Mur ligase, C-terminal domain"/>
    <property type="match status" value="1"/>
</dbReference>
<evidence type="ECO:0000256" key="4">
    <source>
        <dbReference type="ARBA" id="ARBA00022741"/>
    </source>
</evidence>
<evidence type="ECO:0000313" key="14">
    <source>
        <dbReference type="EMBL" id="PZX16264.1"/>
    </source>
</evidence>
<dbReference type="Pfam" id="PF02875">
    <property type="entry name" value="Mur_ligase_C"/>
    <property type="match status" value="1"/>
</dbReference>
<evidence type="ECO:0000259" key="13">
    <source>
        <dbReference type="Pfam" id="PF08245"/>
    </source>
</evidence>
<feature type="domain" description="Mur ligase C-terminal" evidence="12">
    <location>
        <begin position="335"/>
        <end position="449"/>
    </location>
</feature>
<evidence type="ECO:0000256" key="7">
    <source>
        <dbReference type="ARBA" id="ARBA00022984"/>
    </source>
</evidence>
<dbReference type="SUPFAM" id="SSF53623">
    <property type="entry name" value="MurD-like peptide ligases, catalytic domain"/>
    <property type="match status" value="1"/>
</dbReference>
<keyword evidence="9 10" id="KW-0961">Cell wall biogenesis/degradation</keyword>
<comment type="similarity">
    <text evidence="10">Belongs to the MurCDEF family. MurF subfamily.</text>
</comment>
<comment type="pathway">
    <text evidence="10 11">Cell wall biogenesis; peptidoglycan biosynthesis.</text>
</comment>
<keyword evidence="5 10" id="KW-0067">ATP-binding</keyword>
<dbReference type="GO" id="GO:0071555">
    <property type="term" value="P:cell wall organization"/>
    <property type="evidence" value="ECO:0007669"/>
    <property type="project" value="UniProtKB-KW"/>
</dbReference>
<dbReference type="Gene3D" id="3.40.1390.10">
    <property type="entry name" value="MurE/MurF, N-terminal domain"/>
    <property type="match status" value="1"/>
</dbReference>
<keyword evidence="2 10" id="KW-0436">Ligase</keyword>
<dbReference type="InterPro" id="IPR036565">
    <property type="entry name" value="Mur-like_cat_sf"/>
</dbReference>
<dbReference type="EMBL" id="QKZL01000007">
    <property type="protein sequence ID" value="PZX16264.1"/>
    <property type="molecule type" value="Genomic_DNA"/>
</dbReference>
<comment type="catalytic activity">
    <reaction evidence="10 11">
        <text>D-alanyl-D-alanine + UDP-N-acetyl-alpha-D-muramoyl-L-alanyl-gamma-D-glutamyl-meso-2,6-diaminopimelate + ATP = UDP-N-acetyl-alpha-D-muramoyl-L-alanyl-gamma-D-glutamyl-meso-2,6-diaminopimeloyl-D-alanyl-D-alanine + ADP + phosphate + H(+)</text>
        <dbReference type="Rhea" id="RHEA:28374"/>
        <dbReference type="ChEBI" id="CHEBI:15378"/>
        <dbReference type="ChEBI" id="CHEBI:30616"/>
        <dbReference type="ChEBI" id="CHEBI:43474"/>
        <dbReference type="ChEBI" id="CHEBI:57822"/>
        <dbReference type="ChEBI" id="CHEBI:61386"/>
        <dbReference type="ChEBI" id="CHEBI:83905"/>
        <dbReference type="ChEBI" id="CHEBI:456216"/>
        <dbReference type="EC" id="6.3.2.10"/>
    </reaction>
</comment>
<dbReference type="InterPro" id="IPR004101">
    <property type="entry name" value="Mur_ligase_C"/>
</dbReference>
<dbReference type="InterPro" id="IPR005863">
    <property type="entry name" value="UDP-N-AcMur_synth"/>
</dbReference>
<evidence type="ECO:0000313" key="15">
    <source>
        <dbReference type="Proteomes" id="UP000248916"/>
    </source>
</evidence>
<reference evidence="14 15" key="1">
    <citation type="submission" date="2018-06" db="EMBL/GenBank/DDBJ databases">
        <title>Genomic Encyclopedia of Archaeal and Bacterial Type Strains, Phase II (KMG-II): from individual species to whole genera.</title>
        <authorList>
            <person name="Goeker M."/>
        </authorList>
    </citation>
    <scope>NUCLEOTIDE SEQUENCE [LARGE SCALE GENOMIC DNA]</scope>
    <source>
        <strain evidence="14 15">DSM 22009</strain>
    </source>
</reference>
<name>A0A2W7NHX8_9RHOB</name>
<dbReference type="GO" id="GO:0008766">
    <property type="term" value="F:UDP-N-acetylmuramoylalanyl-D-glutamyl-2,6-diaminopimelate-D-alanyl-D-alanine ligase activity"/>
    <property type="evidence" value="ECO:0007669"/>
    <property type="project" value="RHEA"/>
</dbReference>
<comment type="subcellular location">
    <subcellularLocation>
        <location evidence="10 11">Cytoplasm</location>
    </subcellularLocation>
</comment>
<comment type="caution">
    <text evidence="14">The sequence shown here is derived from an EMBL/GenBank/DDBJ whole genome shotgun (WGS) entry which is preliminary data.</text>
</comment>
<dbReference type="HAMAP" id="MF_02019">
    <property type="entry name" value="MurF"/>
    <property type="match status" value="1"/>
</dbReference>
<keyword evidence="1 10" id="KW-0963">Cytoplasm</keyword>
<gene>
    <name evidence="10" type="primary">murF</name>
    <name evidence="14" type="ORF">LX81_02115</name>
</gene>
<feature type="domain" description="Mur ligase central" evidence="13">
    <location>
        <begin position="108"/>
        <end position="297"/>
    </location>
</feature>
<comment type="function">
    <text evidence="10 11">Involved in cell wall formation. Catalyzes the final step in the synthesis of UDP-N-acetylmuramoyl-pentapeptide, the precursor of murein.</text>
</comment>
<dbReference type="OrthoDB" id="9800958at2"/>
<dbReference type="GO" id="GO:0009252">
    <property type="term" value="P:peptidoglycan biosynthetic process"/>
    <property type="evidence" value="ECO:0007669"/>
    <property type="project" value="UniProtKB-UniRule"/>
</dbReference>
<evidence type="ECO:0000256" key="1">
    <source>
        <dbReference type="ARBA" id="ARBA00022490"/>
    </source>
</evidence>
<accession>A0A2W7NHX8</accession>
<dbReference type="SUPFAM" id="SSF53244">
    <property type="entry name" value="MurD-like peptide ligases, peptide-binding domain"/>
    <property type="match status" value="1"/>
</dbReference>
<evidence type="ECO:0000256" key="2">
    <source>
        <dbReference type="ARBA" id="ARBA00022598"/>
    </source>
</evidence>
<dbReference type="InterPro" id="IPR013221">
    <property type="entry name" value="Mur_ligase_cen"/>
</dbReference>
<evidence type="ECO:0000259" key="12">
    <source>
        <dbReference type="Pfam" id="PF02875"/>
    </source>
</evidence>
<evidence type="ECO:0000256" key="11">
    <source>
        <dbReference type="RuleBase" id="RU004136"/>
    </source>
</evidence>
<dbReference type="PANTHER" id="PTHR43024:SF1">
    <property type="entry name" value="UDP-N-ACETYLMURAMOYL-TRIPEPTIDE--D-ALANYL-D-ALANINE LIGASE"/>
    <property type="match status" value="1"/>
</dbReference>
<dbReference type="SUPFAM" id="SSF63418">
    <property type="entry name" value="MurE/MurF N-terminal domain"/>
    <property type="match status" value="1"/>
</dbReference>
<dbReference type="Gene3D" id="3.40.1190.10">
    <property type="entry name" value="Mur-like, catalytic domain"/>
    <property type="match status" value="1"/>
</dbReference>
<keyword evidence="8 10" id="KW-0131">Cell cycle</keyword>
<dbReference type="EC" id="6.3.2.10" evidence="10 11"/>
<evidence type="ECO:0000256" key="10">
    <source>
        <dbReference type="HAMAP-Rule" id="MF_02019"/>
    </source>
</evidence>
<dbReference type="InterPro" id="IPR036615">
    <property type="entry name" value="Mur_ligase_C_dom_sf"/>
</dbReference>
<proteinExistence type="inferred from homology"/>
<organism evidence="14 15">
    <name type="scientific">Palleronia aestuarii</name>
    <dbReference type="NCBI Taxonomy" id="568105"/>
    <lineage>
        <taxon>Bacteria</taxon>
        <taxon>Pseudomonadati</taxon>
        <taxon>Pseudomonadota</taxon>
        <taxon>Alphaproteobacteria</taxon>
        <taxon>Rhodobacterales</taxon>
        <taxon>Roseobacteraceae</taxon>
        <taxon>Palleronia</taxon>
    </lineage>
</organism>
<evidence type="ECO:0000256" key="8">
    <source>
        <dbReference type="ARBA" id="ARBA00023306"/>
    </source>
</evidence>
<dbReference type="GO" id="GO:0051301">
    <property type="term" value="P:cell division"/>
    <property type="evidence" value="ECO:0007669"/>
    <property type="project" value="UniProtKB-KW"/>
</dbReference>
<keyword evidence="7 10" id="KW-0573">Peptidoglycan synthesis</keyword>
<dbReference type="GO" id="GO:0047480">
    <property type="term" value="F:UDP-N-acetylmuramoyl-tripeptide-D-alanyl-D-alanine ligase activity"/>
    <property type="evidence" value="ECO:0007669"/>
    <property type="project" value="UniProtKB-UniRule"/>
</dbReference>
<keyword evidence="15" id="KW-1185">Reference proteome</keyword>
<dbReference type="PANTHER" id="PTHR43024">
    <property type="entry name" value="UDP-N-ACETYLMURAMOYL-TRIPEPTIDE--D-ALANYL-D-ALANINE LIGASE"/>
    <property type="match status" value="1"/>
</dbReference>
<dbReference type="UniPathway" id="UPA00219"/>
<evidence type="ECO:0000256" key="3">
    <source>
        <dbReference type="ARBA" id="ARBA00022618"/>
    </source>
</evidence>
<evidence type="ECO:0000256" key="6">
    <source>
        <dbReference type="ARBA" id="ARBA00022960"/>
    </source>
</evidence>
<dbReference type="InterPro" id="IPR051046">
    <property type="entry name" value="MurCDEF_CellWall_CoF430Synth"/>
</dbReference>
<evidence type="ECO:0000256" key="5">
    <source>
        <dbReference type="ARBA" id="ARBA00022840"/>
    </source>
</evidence>
<sequence>MNRPLWTSEEAAAATGGESRGAWSASGLSIDTRTLAPGDLFVALTAERDGHDFVADAFARGAAAALVARVPNGVDDDAPLLLVDDVLAGLGQMASDARSRFGGKVLAITGSVGKTTTKDMARVALSGQMRVHAAEASYNNHWGVPLTLARLDPDAQVAVIEIGMNHPGEIAPLARLARPDVALVTTIAPAHLEAFASVEEIAREKATIFEGLGTGGTAIVPADSPNLEILAEAARARTSDIRRVGFADAADYRLDTVELRAGSTIVQARAGDLALVFRLGGAGRHFAPNALSVLAAAEALGGDMVLSGHALAEWQPSAGRGTREFVALDPVEDAMIELIDDAFNANPASMGAALDALIASDPGPDGRRVAILGDMLELGADEMALHAAIASHPGLDAVDLVHCAGPRIRAAWEALPELRRGVWTERAEELAGRVAGLVRPGDIVLVKGSKGARTARVVDAIRKLGHRERRTA</sequence>
<dbReference type="RefSeq" id="WP_111537268.1">
    <property type="nucleotide sequence ID" value="NZ_QKZL01000007.1"/>
</dbReference>
<dbReference type="Pfam" id="PF08245">
    <property type="entry name" value="Mur_ligase_M"/>
    <property type="match status" value="1"/>
</dbReference>
<evidence type="ECO:0000256" key="9">
    <source>
        <dbReference type="ARBA" id="ARBA00023316"/>
    </source>
</evidence>
<dbReference type="NCBIfam" id="TIGR01143">
    <property type="entry name" value="murF"/>
    <property type="match status" value="1"/>
</dbReference>
<dbReference type="GO" id="GO:0005524">
    <property type="term" value="F:ATP binding"/>
    <property type="evidence" value="ECO:0007669"/>
    <property type="project" value="UniProtKB-UniRule"/>
</dbReference>
<protein>
    <recommendedName>
        <fullName evidence="10 11">UDP-N-acetylmuramoyl-tripeptide--D-alanyl-D-alanine ligase</fullName>
        <ecNumber evidence="10 11">6.3.2.10</ecNumber>
    </recommendedName>
    <alternativeName>
        <fullName evidence="10">D-alanyl-D-alanine-adding enzyme</fullName>
    </alternativeName>
</protein>
<keyword evidence="6 10" id="KW-0133">Cell shape</keyword>
<dbReference type="Proteomes" id="UP000248916">
    <property type="component" value="Unassembled WGS sequence"/>
</dbReference>